<dbReference type="EMBL" id="MFGX01000118">
    <property type="protein sequence ID" value="OGF53106.1"/>
    <property type="molecule type" value="Genomic_DNA"/>
</dbReference>
<dbReference type="SUPFAM" id="SSF102198">
    <property type="entry name" value="Putative cyclase"/>
    <property type="match status" value="1"/>
</dbReference>
<evidence type="ECO:0000256" key="8">
    <source>
        <dbReference type="ARBA" id="ARBA00060547"/>
    </source>
</evidence>
<feature type="binding site" evidence="9">
    <location>
        <position position="51"/>
    </location>
    <ligand>
        <name>Zn(2+)</name>
        <dbReference type="ChEBI" id="CHEBI:29105"/>
        <label>1</label>
    </ligand>
</feature>
<dbReference type="InterPro" id="IPR007325">
    <property type="entry name" value="KFase/CYL"/>
</dbReference>
<evidence type="ECO:0000256" key="1">
    <source>
        <dbReference type="ARBA" id="ARBA00002204"/>
    </source>
</evidence>
<comment type="function">
    <text evidence="1 9">Catalyzes the hydrolysis of N-formyl-L-kynurenine to L-kynurenine, the second step in the kynurenine pathway of tryptophan degradation.</text>
</comment>
<feature type="binding site" evidence="9">
    <location>
        <position position="171"/>
    </location>
    <ligand>
        <name>Zn(2+)</name>
        <dbReference type="ChEBI" id="CHEBI:29105"/>
        <label>1</label>
    </ligand>
</feature>
<comment type="catalytic activity">
    <reaction evidence="7 9">
        <text>N-formyl-L-kynurenine + H2O = L-kynurenine + formate + H(+)</text>
        <dbReference type="Rhea" id="RHEA:13009"/>
        <dbReference type="ChEBI" id="CHEBI:15377"/>
        <dbReference type="ChEBI" id="CHEBI:15378"/>
        <dbReference type="ChEBI" id="CHEBI:15740"/>
        <dbReference type="ChEBI" id="CHEBI:57959"/>
        <dbReference type="ChEBI" id="CHEBI:58629"/>
        <dbReference type="EC" id="3.5.1.9"/>
    </reaction>
</comment>
<comment type="subunit">
    <text evidence="2 9">Homodimer.</text>
</comment>
<feature type="binding site" evidence="9">
    <location>
        <position position="171"/>
    </location>
    <ligand>
        <name>Zn(2+)</name>
        <dbReference type="ChEBI" id="CHEBI:29105"/>
        <label>2</label>
    </ligand>
</feature>
<evidence type="ECO:0000256" key="3">
    <source>
        <dbReference type="ARBA" id="ARBA00022723"/>
    </source>
</evidence>
<reference evidence="10 11" key="1">
    <citation type="journal article" date="2016" name="Nat. Commun.">
        <title>Thousands of microbial genomes shed light on interconnected biogeochemical processes in an aquifer system.</title>
        <authorList>
            <person name="Anantharaman K."/>
            <person name="Brown C.T."/>
            <person name="Hug L.A."/>
            <person name="Sharon I."/>
            <person name="Castelle C.J."/>
            <person name="Probst A.J."/>
            <person name="Thomas B.C."/>
            <person name="Singh A."/>
            <person name="Wilkins M.J."/>
            <person name="Karaoz U."/>
            <person name="Brodie E.L."/>
            <person name="Williams K.H."/>
            <person name="Hubbard S.S."/>
            <person name="Banfield J.F."/>
        </authorList>
    </citation>
    <scope>NUCLEOTIDE SEQUENCE [LARGE SCALE GENOMIC DNA]</scope>
    <source>
        <strain evidence="11">RBG_16_55_9</strain>
    </source>
</reference>
<dbReference type="InterPro" id="IPR017484">
    <property type="entry name" value="Kynurenine_formamidase_bac"/>
</dbReference>
<dbReference type="PANTHER" id="PTHR31118">
    <property type="entry name" value="CYCLASE-LIKE PROTEIN 2"/>
    <property type="match status" value="1"/>
</dbReference>
<evidence type="ECO:0000313" key="10">
    <source>
        <dbReference type="EMBL" id="OGF53106.1"/>
    </source>
</evidence>
<evidence type="ECO:0000256" key="9">
    <source>
        <dbReference type="HAMAP-Rule" id="MF_01969"/>
    </source>
</evidence>
<comment type="cofactor">
    <cofactor evidence="9">
        <name>Zn(2+)</name>
        <dbReference type="ChEBI" id="CHEBI:29105"/>
    </cofactor>
    <text evidence="9">Binds 2 zinc ions per subunit.</text>
</comment>
<evidence type="ECO:0000313" key="11">
    <source>
        <dbReference type="Proteomes" id="UP000179157"/>
    </source>
</evidence>
<evidence type="ECO:0000256" key="4">
    <source>
        <dbReference type="ARBA" id="ARBA00022801"/>
    </source>
</evidence>
<accession>A0A1F5UPM1</accession>
<feature type="active site" description="Proton donor/acceptor" evidence="9">
    <location>
        <position position="57"/>
    </location>
</feature>
<dbReference type="GO" id="GO:0004061">
    <property type="term" value="F:arylformamidase activity"/>
    <property type="evidence" value="ECO:0007669"/>
    <property type="project" value="UniProtKB-UniRule"/>
</dbReference>
<dbReference type="FunFam" id="3.50.30.50:FF:000001">
    <property type="entry name" value="Kynurenine formamidase"/>
    <property type="match status" value="1"/>
</dbReference>
<proteinExistence type="inferred from homology"/>
<dbReference type="GO" id="GO:0019441">
    <property type="term" value="P:L-tryptophan catabolic process to kynurenine"/>
    <property type="evidence" value="ECO:0007669"/>
    <property type="project" value="UniProtKB-UniRule"/>
</dbReference>
<organism evidence="10 11">
    <name type="scientific">Fraserbacteria sp. (strain RBG_16_55_9)</name>
    <dbReference type="NCBI Taxonomy" id="1817864"/>
    <lineage>
        <taxon>Bacteria</taxon>
        <taxon>Candidatus Fraseribacteriota</taxon>
    </lineage>
</organism>
<evidence type="ECO:0000256" key="5">
    <source>
        <dbReference type="ARBA" id="ARBA00022833"/>
    </source>
</evidence>
<keyword evidence="5 9" id="KW-0862">Zinc</keyword>
<dbReference type="PANTHER" id="PTHR31118:SF32">
    <property type="entry name" value="KYNURENINE FORMAMIDASE"/>
    <property type="match status" value="1"/>
</dbReference>
<feature type="binding site" evidence="9">
    <location>
        <position position="47"/>
    </location>
    <ligand>
        <name>Zn(2+)</name>
        <dbReference type="ChEBI" id="CHEBI:29105"/>
        <label>1</label>
    </ligand>
</feature>
<dbReference type="Pfam" id="PF04199">
    <property type="entry name" value="Cyclase"/>
    <property type="match status" value="1"/>
</dbReference>
<keyword evidence="6 9" id="KW-0823">Tryptophan catabolism</keyword>
<feature type="binding site" evidence="9">
    <location>
        <position position="17"/>
    </location>
    <ligand>
        <name>substrate</name>
    </ligand>
</feature>
<name>A0A1F5UPM1_FRAXR</name>
<gene>
    <name evidence="9" type="primary">kynB</name>
    <name evidence="10" type="ORF">A2Z21_05770</name>
</gene>
<protein>
    <recommendedName>
        <fullName evidence="9">Kynurenine formamidase</fullName>
        <shortName evidence="9">KFA</shortName>
        <shortName evidence="9">KFase</shortName>
        <ecNumber evidence="9">3.5.1.9</ecNumber>
    </recommendedName>
    <alternativeName>
        <fullName evidence="9">Arylformamidase</fullName>
    </alternativeName>
    <alternativeName>
        <fullName evidence="9">N-formylkynurenine formamidase</fullName>
        <shortName evidence="9">FKF</shortName>
    </alternativeName>
</protein>
<dbReference type="Gene3D" id="3.50.30.50">
    <property type="entry name" value="Putative cyclase"/>
    <property type="match status" value="1"/>
</dbReference>
<dbReference type="Proteomes" id="UP000179157">
    <property type="component" value="Unassembled WGS sequence"/>
</dbReference>
<feature type="binding site" evidence="9">
    <location>
        <position position="53"/>
    </location>
    <ligand>
        <name>Zn(2+)</name>
        <dbReference type="ChEBI" id="CHEBI:29105"/>
        <label>2</label>
    </ligand>
</feature>
<evidence type="ECO:0000256" key="7">
    <source>
        <dbReference type="ARBA" id="ARBA00048496"/>
    </source>
</evidence>
<dbReference type="AlphaFoldDB" id="A0A1F5UPM1"/>
<dbReference type="GO" id="GO:0004328">
    <property type="term" value="F:formamidase activity"/>
    <property type="evidence" value="ECO:0007669"/>
    <property type="project" value="InterPro"/>
</dbReference>
<evidence type="ECO:0000256" key="6">
    <source>
        <dbReference type="ARBA" id="ARBA00023079"/>
    </source>
</evidence>
<keyword evidence="3 9" id="KW-0479">Metal-binding</keyword>
<feature type="binding site" evidence="9">
    <location>
        <position position="53"/>
    </location>
    <ligand>
        <name>Zn(2+)</name>
        <dbReference type="ChEBI" id="CHEBI:29105"/>
        <label>1</label>
    </ligand>
</feature>
<comment type="caution">
    <text evidence="10">The sequence shown here is derived from an EMBL/GenBank/DDBJ whole genome shotgun (WGS) entry which is preliminary data.</text>
</comment>
<dbReference type="InterPro" id="IPR037175">
    <property type="entry name" value="KFase_sf"/>
</dbReference>
<evidence type="ECO:0000256" key="2">
    <source>
        <dbReference type="ARBA" id="ARBA00011738"/>
    </source>
</evidence>
<comment type="pathway">
    <text evidence="8 9">Amino-acid degradation; L-tryptophan degradation via kynurenine pathway; L-kynurenine from L-tryptophan: step 2/2.</text>
</comment>
<keyword evidence="4 9" id="KW-0378">Hydrolase</keyword>
<dbReference type="EC" id="3.5.1.9" evidence="9"/>
<dbReference type="STRING" id="1817864.A2Z21_05770"/>
<dbReference type="NCBIfam" id="TIGR03035">
    <property type="entry name" value="trp_arylform"/>
    <property type="match status" value="1"/>
</dbReference>
<dbReference type="GO" id="GO:0008270">
    <property type="term" value="F:zinc ion binding"/>
    <property type="evidence" value="ECO:0007669"/>
    <property type="project" value="UniProtKB-UniRule"/>
</dbReference>
<sequence>MKIYDISRTISPSIAVWPGDQRFEHRWTMQIEKGASVNLGAITLSVHTGTHADAPYHFNEAGVDINQLALEKFIGPAFVVEVRDASQIQLEHVRSLDFTRVKRVLFKTKASYLEDSRWENDFVYLATETAEFLGKQGVQLVGMDSPSVDSMQSKTLDTHKMLARYGIANLENVNLSQVPPGEYQLIALPLKLQGLDASPVRAVLIQGEYP</sequence>
<dbReference type="UniPathway" id="UPA00333">
    <property type="reaction ID" value="UER00454"/>
</dbReference>
<dbReference type="HAMAP" id="MF_01969">
    <property type="entry name" value="KynB"/>
    <property type="match status" value="1"/>
</dbReference>
<feature type="binding site" evidence="9">
    <location>
        <position position="159"/>
    </location>
    <ligand>
        <name>Zn(2+)</name>
        <dbReference type="ChEBI" id="CHEBI:29105"/>
        <label>2</label>
    </ligand>
</feature>
<comment type="similarity">
    <text evidence="9">Belongs to the Cyclase 1 superfamily. KynB family.</text>
</comment>